<dbReference type="InterPro" id="IPR007110">
    <property type="entry name" value="Ig-like_dom"/>
</dbReference>
<feature type="signal peptide" evidence="12">
    <location>
        <begin position="1"/>
        <end position="26"/>
    </location>
</feature>
<keyword evidence="15" id="KW-1185">Reference proteome</keyword>
<feature type="domain" description="Ig-like" evidence="13">
    <location>
        <begin position="48"/>
        <end position="130"/>
    </location>
</feature>
<feature type="compositionally biased region" description="Basic and acidic residues" evidence="10">
    <location>
        <begin position="312"/>
        <end position="327"/>
    </location>
</feature>
<dbReference type="InterPro" id="IPR050504">
    <property type="entry name" value="IgSF_BTN/MOG"/>
</dbReference>
<evidence type="ECO:0000256" key="4">
    <source>
        <dbReference type="ARBA" id="ARBA00022989"/>
    </source>
</evidence>
<evidence type="ECO:0000256" key="7">
    <source>
        <dbReference type="ARBA" id="ARBA00023180"/>
    </source>
</evidence>
<dbReference type="GO" id="GO:0005102">
    <property type="term" value="F:signaling receptor binding"/>
    <property type="evidence" value="ECO:0007669"/>
    <property type="project" value="TreeGrafter"/>
</dbReference>
<evidence type="ECO:0000256" key="6">
    <source>
        <dbReference type="ARBA" id="ARBA00023157"/>
    </source>
</evidence>
<feature type="compositionally biased region" description="Basic and acidic residues" evidence="10">
    <location>
        <begin position="512"/>
        <end position="535"/>
    </location>
</feature>
<feature type="compositionally biased region" description="Basic and acidic residues" evidence="10">
    <location>
        <begin position="746"/>
        <end position="775"/>
    </location>
</feature>
<dbReference type="Gene3D" id="2.60.40.10">
    <property type="entry name" value="Immunoglobulins"/>
    <property type="match status" value="2"/>
</dbReference>
<evidence type="ECO:0000256" key="3">
    <source>
        <dbReference type="ARBA" id="ARBA00022729"/>
    </source>
</evidence>
<dbReference type="InterPro" id="IPR053896">
    <property type="entry name" value="BTN3A2-like_Ig-C"/>
</dbReference>
<dbReference type="GO" id="GO:1903037">
    <property type="term" value="P:regulation of leukocyte cell-cell adhesion"/>
    <property type="evidence" value="ECO:0007669"/>
    <property type="project" value="UniProtKB-ARBA"/>
</dbReference>
<dbReference type="InterPro" id="IPR013783">
    <property type="entry name" value="Ig-like_fold"/>
</dbReference>
<feature type="chain" id="PRO_5034506197" evidence="12">
    <location>
        <begin position="27"/>
        <end position="786"/>
    </location>
</feature>
<dbReference type="GO" id="GO:0050852">
    <property type="term" value="P:T cell receptor signaling pathway"/>
    <property type="evidence" value="ECO:0007669"/>
    <property type="project" value="TreeGrafter"/>
</dbReference>
<feature type="compositionally biased region" description="Low complexity" evidence="10">
    <location>
        <begin position="630"/>
        <end position="639"/>
    </location>
</feature>
<evidence type="ECO:0000256" key="5">
    <source>
        <dbReference type="ARBA" id="ARBA00023136"/>
    </source>
</evidence>
<dbReference type="Pfam" id="PF07686">
    <property type="entry name" value="V-set"/>
    <property type="match status" value="1"/>
</dbReference>
<accession>A0A8C9X9L6</accession>
<comment type="similarity">
    <text evidence="9">Belongs to the SKINT family.</text>
</comment>
<evidence type="ECO:0000256" key="9">
    <source>
        <dbReference type="ARBA" id="ARBA00038221"/>
    </source>
</evidence>
<dbReference type="PANTHER" id="PTHR24100:SF151">
    <property type="entry name" value="ICOS LIGAND"/>
    <property type="match status" value="1"/>
</dbReference>
<reference evidence="14" key="2">
    <citation type="submission" date="2025-09" db="UniProtKB">
        <authorList>
            <consortium name="Ensembl"/>
        </authorList>
    </citation>
    <scope>IDENTIFICATION</scope>
</reference>
<organism evidence="14 15">
    <name type="scientific">Sander lucioperca</name>
    <name type="common">Pike-perch</name>
    <name type="synonym">Perca lucioperca</name>
    <dbReference type="NCBI Taxonomy" id="283035"/>
    <lineage>
        <taxon>Eukaryota</taxon>
        <taxon>Metazoa</taxon>
        <taxon>Chordata</taxon>
        <taxon>Craniata</taxon>
        <taxon>Vertebrata</taxon>
        <taxon>Euteleostomi</taxon>
        <taxon>Actinopterygii</taxon>
        <taxon>Neopterygii</taxon>
        <taxon>Teleostei</taxon>
        <taxon>Neoteleostei</taxon>
        <taxon>Acanthomorphata</taxon>
        <taxon>Eupercaria</taxon>
        <taxon>Perciformes</taxon>
        <taxon>Percoidei</taxon>
        <taxon>Percidae</taxon>
        <taxon>Luciopercinae</taxon>
        <taxon>Sander</taxon>
    </lineage>
</organism>
<feature type="region of interest" description="Disordered" evidence="10">
    <location>
        <begin position="284"/>
        <end position="344"/>
    </location>
</feature>
<feature type="compositionally biased region" description="Basic and acidic residues" evidence="10">
    <location>
        <begin position="432"/>
        <end position="462"/>
    </location>
</feature>
<feature type="compositionally biased region" description="Polar residues" evidence="10">
    <location>
        <begin position="549"/>
        <end position="558"/>
    </location>
</feature>
<dbReference type="InterPro" id="IPR036179">
    <property type="entry name" value="Ig-like_dom_sf"/>
</dbReference>
<dbReference type="PROSITE" id="PS50835">
    <property type="entry name" value="IG_LIKE"/>
    <property type="match status" value="2"/>
</dbReference>
<protein>
    <submittedName>
        <fullName evidence="14">Midasin-like</fullName>
    </submittedName>
</protein>
<dbReference type="Proteomes" id="UP000694568">
    <property type="component" value="Unplaced"/>
</dbReference>
<dbReference type="InterPro" id="IPR003599">
    <property type="entry name" value="Ig_sub"/>
</dbReference>
<feature type="compositionally biased region" description="Basic and acidic residues" evidence="10">
    <location>
        <begin position="587"/>
        <end position="615"/>
    </location>
</feature>
<feature type="compositionally biased region" description="Polar residues" evidence="10">
    <location>
        <begin position="777"/>
        <end position="786"/>
    </location>
</feature>
<evidence type="ECO:0000256" key="11">
    <source>
        <dbReference type="SAM" id="Phobius"/>
    </source>
</evidence>
<feature type="compositionally biased region" description="Basic and acidic residues" evidence="10">
    <location>
        <begin position="686"/>
        <end position="707"/>
    </location>
</feature>
<evidence type="ECO:0000313" key="14">
    <source>
        <dbReference type="Ensembl" id="ENSSLUP00000007314.1"/>
    </source>
</evidence>
<keyword evidence="7" id="KW-0325">Glycoprotein</keyword>
<dbReference type="AlphaFoldDB" id="A0A8C9X9L6"/>
<dbReference type="GO" id="GO:0001817">
    <property type="term" value="P:regulation of cytokine production"/>
    <property type="evidence" value="ECO:0007669"/>
    <property type="project" value="TreeGrafter"/>
</dbReference>
<keyword evidence="4 11" id="KW-1133">Transmembrane helix</keyword>
<evidence type="ECO:0000256" key="1">
    <source>
        <dbReference type="ARBA" id="ARBA00004370"/>
    </source>
</evidence>
<evidence type="ECO:0000259" key="13">
    <source>
        <dbReference type="PROSITE" id="PS50835"/>
    </source>
</evidence>
<keyword evidence="8" id="KW-0393">Immunoglobulin domain</keyword>
<dbReference type="PANTHER" id="PTHR24100">
    <property type="entry name" value="BUTYROPHILIN"/>
    <property type="match status" value="1"/>
</dbReference>
<evidence type="ECO:0000256" key="12">
    <source>
        <dbReference type="SAM" id="SignalP"/>
    </source>
</evidence>
<evidence type="ECO:0000256" key="2">
    <source>
        <dbReference type="ARBA" id="ARBA00022692"/>
    </source>
</evidence>
<feature type="region of interest" description="Disordered" evidence="10">
    <location>
        <begin position="384"/>
        <end position="786"/>
    </location>
</feature>
<sequence length="786" mass="86107">MIHLISTKLSGFNAVAVLFLLTGSCGGSILEGQSELIGPRQPIVATVGNDIILPCNLKPAEDAFPIAFEWTRPDMQPRFVHVWRSGQNLEGIQHEFYEGRTSVFIDKLKHGDISLKLSKVKLSDEGKYRCFIPEWKKESFVVLVVGAFSSPAVTLEDNNSTDNRGVVLQCESKGWYPEPELLWLDGEGNLLSAGPSETVRGPDDLYTVSSRVTVEKRHSNSFTCRVQQKNINQTRETHILVSDDVFPDPSDSGSTAYIIGLVVGVLVILAVALAAWKWRQNKIKTKKKQEDEETQRGGEKNSTSNDSEQEGLLERETDSKQSKKERQIINNQNTMEDKNNLARLGEGTKLSYQTEEETHQEKTEGETSNILIQGQEESESITVEIAAPGPAEVETQKEQAGRTESVNTETATLMDGHRQQQQVRAAADTNNETEKEEKEEDIKSTKDEASSQGPTDDKRQHTDPTAGGGVMNDSDQTGGQAGRSDDPPVPAERKQQQVRAAGESSNDTNTVENKDLTQTTEKEAAAQGPTDDKTQPSDSPAGGGRQNDSELITGQKDTACTAESGHKVENGDRRDGEGNPTLIPPVKPDRLSKSEQKDLNKLVRQEASNDTKTVENKIQTQTKDDNAAAQGPTDDTTQPGDPPAGGETKITEEKDALCPAERRQKVKNGDRERDRGGSPTPLPPVKPDRLSKSEQKDLDKKNKDNKTESTNNKAAGPSEGETQQNDRPAVGGTMNESDQTGGPTGKSDDTPVPAERKRQKEQQEERRKSLMEGDGQHTATGRTRSK</sequence>
<dbReference type="InterPro" id="IPR013106">
    <property type="entry name" value="Ig_V-set"/>
</dbReference>
<feature type="domain" description="Ig-like" evidence="13">
    <location>
        <begin position="151"/>
        <end position="242"/>
    </location>
</feature>
<dbReference type="FunFam" id="2.60.40.10:FF:000088">
    <property type="entry name" value="Butyrophilin subfamily 1 member A1"/>
    <property type="match status" value="1"/>
</dbReference>
<name>A0A8C9X9L6_SANLU</name>
<evidence type="ECO:0000256" key="10">
    <source>
        <dbReference type="SAM" id="MobiDB-lite"/>
    </source>
</evidence>
<dbReference type="FunFam" id="2.60.40.10:FF:000142">
    <property type="entry name" value="V-set domain-containing T-cell activation inhibitor 1"/>
    <property type="match status" value="1"/>
</dbReference>
<dbReference type="GO" id="GO:0042110">
    <property type="term" value="P:T cell activation"/>
    <property type="evidence" value="ECO:0007669"/>
    <property type="project" value="UniProtKB-ARBA"/>
</dbReference>
<feature type="compositionally biased region" description="Polar residues" evidence="10">
    <location>
        <begin position="402"/>
        <end position="411"/>
    </location>
</feature>
<feature type="transmembrane region" description="Helical" evidence="11">
    <location>
        <begin position="256"/>
        <end position="278"/>
    </location>
</feature>
<evidence type="ECO:0000256" key="8">
    <source>
        <dbReference type="ARBA" id="ARBA00023319"/>
    </source>
</evidence>
<evidence type="ECO:0000313" key="15">
    <source>
        <dbReference type="Proteomes" id="UP000694568"/>
    </source>
</evidence>
<keyword evidence="2 11" id="KW-0812">Transmembrane</keyword>
<feature type="compositionally biased region" description="Basic and acidic residues" evidence="10">
    <location>
        <begin position="288"/>
        <end position="299"/>
    </location>
</feature>
<feature type="compositionally biased region" description="Basic and acidic residues" evidence="10">
    <location>
        <begin position="564"/>
        <end position="577"/>
    </location>
</feature>
<dbReference type="Ensembl" id="ENSSLUT00000007527.1">
    <property type="protein sequence ID" value="ENSSLUP00000007314.1"/>
    <property type="gene ID" value="ENSSLUG00000003373.1"/>
</dbReference>
<proteinExistence type="inferred from homology"/>
<reference evidence="14" key="1">
    <citation type="submission" date="2025-08" db="UniProtKB">
        <authorList>
            <consortium name="Ensembl"/>
        </authorList>
    </citation>
    <scope>IDENTIFICATION</scope>
</reference>
<comment type="subcellular location">
    <subcellularLocation>
        <location evidence="1">Membrane</location>
    </subcellularLocation>
</comment>
<keyword evidence="6" id="KW-1015">Disulfide bond</keyword>
<dbReference type="GO" id="GO:0009897">
    <property type="term" value="C:external side of plasma membrane"/>
    <property type="evidence" value="ECO:0007669"/>
    <property type="project" value="TreeGrafter"/>
</dbReference>
<dbReference type="Pfam" id="PF22705">
    <property type="entry name" value="C2-set_3"/>
    <property type="match status" value="1"/>
</dbReference>
<dbReference type="GeneTree" id="ENSGT01050000244843"/>
<dbReference type="SUPFAM" id="SSF48726">
    <property type="entry name" value="Immunoglobulin"/>
    <property type="match status" value="2"/>
</dbReference>
<feature type="compositionally biased region" description="Basic and acidic residues" evidence="10">
    <location>
        <begin position="483"/>
        <end position="495"/>
    </location>
</feature>
<keyword evidence="5 11" id="KW-0472">Membrane</keyword>
<dbReference type="SMART" id="SM00409">
    <property type="entry name" value="IG"/>
    <property type="match status" value="1"/>
</dbReference>
<keyword evidence="3 12" id="KW-0732">Signal</keyword>
<feature type="compositionally biased region" description="Basic and acidic residues" evidence="10">
    <location>
        <begin position="649"/>
        <end position="676"/>
    </location>
</feature>
<dbReference type="GO" id="GO:0050863">
    <property type="term" value="P:regulation of T cell activation"/>
    <property type="evidence" value="ECO:0007669"/>
    <property type="project" value="UniProtKB-ARBA"/>
</dbReference>